<dbReference type="Gene3D" id="3.40.50.2300">
    <property type="match status" value="2"/>
</dbReference>
<dbReference type="CDD" id="cd06267">
    <property type="entry name" value="PBP1_LacI_sugar_binding-like"/>
    <property type="match status" value="1"/>
</dbReference>
<dbReference type="SUPFAM" id="SSF47413">
    <property type="entry name" value="lambda repressor-like DNA-binding domains"/>
    <property type="match status" value="1"/>
</dbReference>
<name>A0A967AE29_9FLAO</name>
<evidence type="ECO:0000256" key="1">
    <source>
        <dbReference type="ARBA" id="ARBA00023015"/>
    </source>
</evidence>
<dbReference type="InterPro" id="IPR000843">
    <property type="entry name" value="HTH_LacI"/>
</dbReference>
<dbReference type="GO" id="GO:0000976">
    <property type="term" value="F:transcription cis-regulatory region binding"/>
    <property type="evidence" value="ECO:0007669"/>
    <property type="project" value="TreeGrafter"/>
</dbReference>
<dbReference type="Proteomes" id="UP000643701">
    <property type="component" value="Unassembled WGS sequence"/>
</dbReference>
<keyword evidence="2" id="KW-0238">DNA-binding</keyword>
<dbReference type="RefSeq" id="WP_166400277.1">
    <property type="nucleotide sequence ID" value="NZ_JAANAS010000050.1"/>
</dbReference>
<dbReference type="EMBL" id="JAANAS010000050">
    <property type="protein sequence ID" value="NGZ90025.1"/>
    <property type="molecule type" value="Genomic_DNA"/>
</dbReference>
<evidence type="ECO:0000313" key="6">
    <source>
        <dbReference type="Proteomes" id="UP000643701"/>
    </source>
</evidence>
<dbReference type="Gene3D" id="1.10.260.40">
    <property type="entry name" value="lambda repressor-like DNA-binding domains"/>
    <property type="match status" value="1"/>
</dbReference>
<dbReference type="InterPro" id="IPR001761">
    <property type="entry name" value="Peripla_BP/Lac1_sug-bd_dom"/>
</dbReference>
<sequence>MATLKELAKSLNVSISTVSKALNDAEDIGEETKRRVKELAETLDYKPNKFALGLKTKHSKSIGVILPDIQNPYFAEVLYGIEKAALEAGFDTLICVSNESYQQEVKSVRMLTENLVDGIIISIAKETLNLKDFQHLTNLKAKKIHLVQFDRVSPDLACDSVQIDDQESVKNATNQLIKSGKNKIALVSGLGSLNVAKNRIQGYKAALKENGISKNIKLLEVDGVDKTHVQFKNFIKQNTFDAVISIDNKSGIIFQNIMQHYFPERFKKVKIISFIHEKDALLTSPPLNFINQRGAEIGILSFNLLKQRITEKEKNKTIRKEKIIASINFQ</sequence>
<keyword evidence="6" id="KW-1185">Reference proteome</keyword>
<organism evidence="5 6">
    <name type="scientific">Psychroflexus maritimus</name>
    <dbReference type="NCBI Taxonomy" id="2714865"/>
    <lineage>
        <taxon>Bacteria</taxon>
        <taxon>Pseudomonadati</taxon>
        <taxon>Bacteroidota</taxon>
        <taxon>Flavobacteriia</taxon>
        <taxon>Flavobacteriales</taxon>
        <taxon>Flavobacteriaceae</taxon>
        <taxon>Psychroflexus</taxon>
    </lineage>
</organism>
<evidence type="ECO:0000256" key="3">
    <source>
        <dbReference type="ARBA" id="ARBA00023163"/>
    </source>
</evidence>
<evidence type="ECO:0000259" key="4">
    <source>
        <dbReference type="PROSITE" id="PS50932"/>
    </source>
</evidence>
<dbReference type="CDD" id="cd01392">
    <property type="entry name" value="HTH_LacI"/>
    <property type="match status" value="1"/>
</dbReference>
<dbReference type="SUPFAM" id="SSF53822">
    <property type="entry name" value="Periplasmic binding protein-like I"/>
    <property type="match status" value="1"/>
</dbReference>
<dbReference type="AlphaFoldDB" id="A0A967AE29"/>
<keyword evidence="1" id="KW-0805">Transcription regulation</keyword>
<evidence type="ECO:0000256" key="2">
    <source>
        <dbReference type="ARBA" id="ARBA00023125"/>
    </source>
</evidence>
<reference evidence="5" key="1">
    <citation type="submission" date="2020-03" db="EMBL/GenBank/DDBJ databases">
        <title>Psychroflexus Maritimus sp. nov., isolate from marine sediment.</title>
        <authorList>
            <person name="Zhong Y.-L."/>
        </authorList>
    </citation>
    <scope>NUCLEOTIDE SEQUENCE</scope>
    <source>
        <strain evidence="5">C1</strain>
    </source>
</reference>
<dbReference type="PANTHER" id="PTHR30146">
    <property type="entry name" value="LACI-RELATED TRANSCRIPTIONAL REPRESSOR"/>
    <property type="match status" value="1"/>
</dbReference>
<dbReference type="Pfam" id="PF00532">
    <property type="entry name" value="Peripla_BP_1"/>
    <property type="match status" value="1"/>
</dbReference>
<feature type="domain" description="HTH lacI-type" evidence="4">
    <location>
        <begin position="2"/>
        <end position="56"/>
    </location>
</feature>
<accession>A0A967AE29</accession>
<dbReference type="SMART" id="SM00354">
    <property type="entry name" value="HTH_LACI"/>
    <property type="match status" value="1"/>
</dbReference>
<gene>
    <name evidence="5" type="ORF">G7034_07160</name>
</gene>
<dbReference type="GO" id="GO:0003700">
    <property type="term" value="F:DNA-binding transcription factor activity"/>
    <property type="evidence" value="ECO:0007669"/>
    <property type="project" value="TreeGrafter"/>
</dbReference>
<dbReference type="InterPro" id="IPR028082">
    <property type="entry name" value="Peripla_BP_I"/>
</dbReference>
<dbReference type="InterPro" id="IPR010982">
    <property type="entry name" value="Lambda_DNA-bd_dom_sf"/>
</dbReference>
<dbReference type="Pfam" id="PF00356">
    <property type="entry name" value="LacI"/>
    <property type="match status" value="1"/>
</dbReference>
<protein>
    <submittedName>
        <fullName evidence="5">LacI family transcriptional regulator</fullName>
    </submittedName>
</protein>
<keyword evidence="3" id="KW-0804">Transcription</keyword>
<dbReference type="PROSITE" id="PS50932">
    <property type="entry name" value="HTH_LACI_2"/>
    <property type="match status" value="1"/>
</dbReference>
<proteinExistence type="predicted"/>
<dbReference type="PANTHER" id="PTHR30146:SF109">
    <property type="entry name" value="HTH-TYPE TRANSCRIPTIONAL REGULATOR GALS"/>
    <property type="match status" value="1"/>
</dbReference>
<evidence type="ECO:0000313" key="5">
    <source>
        <dbReference type="EMBL" id="NGZ90025.1"/>
    </source>
</evidence>
<comment type="caution">
    <text evidence="5">The sequence shown here is derived from an EMBL/GenBank/DDBJ whole genome shotgun (WGS) entry which is preliminary data.</text>
</comment>